<sequence length="91" mass="10528">MSPVPTAKDSIDKDIFLRFNYTLSYFSFKDIDYSTINVLYYQSDEFGNKECAEIGNASWCLDGTNLALLFPPRIKYITWPAQYLSHAIEQL</sequence>
<dbReference type="WBParaSite" id="Hba_15868">
    <property type="protein sequence ID" value="Hba_15868"/>
    <property type="gene ID" value="Hba_15868"/>
</dbReference>
<dbReference type="AlphaFoldDB" id="A0A1I7XEA7"/>
<name>A0A1I7XEA7_HETBA</name>
<protein>
    <submittedName>
        <fullName evidence="2">Uncharacterized protein</fullName>
    </submittedName>
</protein>
<reference evidence="2" key="1">
    <citation type="submission" date="2016-11" db="UniProtKB">
        <authorList>
            <consortium name="WormBaseParasite"/>
        </authorList>
    </citation>
    <scope>IDENTIFICATION</scope>
</reference>
<proteinExistence type="predicted"/>
<organism evidence="1 2">
    <name type="scientific">Heterorhabditis bacteriophora</name>
    <name type="common">Entomopathogenic nematode worm</name>
    <dbReference type="NCBI Taxonomy" id="37862"/>
    <lineage>
        <taxon>Eukaryota</taxon>
        <taxon>Metazoa</taxon>
        <taxon>Ecdysozoa</taxon>
        <taxon>Nematoda</taxon>
        <taxon>Chromadorea</taxon>
        <taxon>Rhabditida</taxon>
        <taxon>Rhabditina</taxon>
        <taxon>Rhabditomorpha</taxon>
        <taxon>Strongyloidea</taxon>
        <taxon>Heterorhabditidae</taxon>
        <taxon>Heterorhabditis</taxon>
    </lineage>
</organism>
<evidence type="ECO:0000313" key="2">
    <source>
        <dbReference type="WBParaSite" id="Hba_15868"/>
    </source>
</evidence>
<evidence type="ECO:0000313" key="1">
    <source>
        <dbReference type="Proteomes" id="UP000095283"/>
    </source>
</evidence>
<dbReference type="Proteomes" id="UP000095283">
    <property type="component" value="Unplaced"/>
</dbReference>
<keyword evidence="1" id="KW-1185">Reference proteome</keyword>
<accession>A0A1I7XEA7</accession>